<dbReference type="OMA" id="ICQRTAH"/>
<feature type="compositionally biased region" description="Polar residues" evidence="1">
    <location>
        <begin position="123"/>
        <end position="138"/>
    </location>
</feature>
<reference evidence="2" key="2">
    <citation type="submission" date="2011-03" db="EMBL/GenBank/DDBJ databases">
        <title>Comparative genomics and transcriptomics of Neospora caninum and Toxoplasma gondii.</title>
        <authorList>
            <person name="Reid A.J."/>
            <person name="Sohal A."/>
            <person name="Harris D."/>
            <person name="Quail M."/>
            <person name="Sanders M."/>
            <person name="Berriman M."/>
            <person name="Wastling J.M."/>
            <person name="Pain A."/>
        </authorList>
    </citation>
    <scope>NUCLEOTIDE SEQUENCE</scope>
    <source>
        <strain evidence="2">Liverpool</strain>
    </source>
</reference>
<dbReference type="EMBL" id="FR823385">
    <property type="protein sequence ID" value="CBZ51168.1"/>
    <property type="molecule type" value="Genomic_DNA"/>
</dbReference>
<dbReference type="eggNOG" id="ENOG502SZHC">
    <property type="taxonomic scope" value="Eukaryota"/>
</dbReference>
<evidence type="ECO:0000313" key="3">
    <source>
        <dbReference type="EMBL" id="CEL68479.1"/>
    </source>
</evidence>
<reference evidence="4" key="3">
    <citation type="journal article" date="2012" name="PLoS Pathog.">
        <title>Comparative genomics of the apicomplexan parasites Toxoplasma gondii and Neospora caninum: Coccidia differing in host range and transmission strategy.</title>
        <authorList>
            <person name="Reid A.J."/>
            <person name="Vermont S.J."/>
            <person name="Cotton J.A."/>
            <person name="Harris D."/>
            <person name="Hill-Cawthorne G.A."/>
            <person name="Konen-Waisman S."/>
            <person name="Latham S.M."/>
            <person name="Mourier T."/>
            <person name="Norton R."/>
            <person name="Quail M.A."/>
            <person name="Sanders M."/>
            <person name="Shanmugam D."/>
            <person name="Sohal A."/>
            <person name="Wasmuth J.D."/>
            <person name="Brunk B."/>
            <person name="Grigg M.E."/>
            <person name="Howard J.C."/>
            <person name="Parkinson J."/>
            <person name="Roos D.S."/>
            <person name="Trees A.J."/>
            <person name="Berriman M."/>
            <person name="Pain A."/>
            <person name="Wastling J.M."/>
        </authorList>
    </citation>
    <scope>NUCLEOTIDE SEQUENCE [LARGE SCALE GENOMIC DNA]</scope>
    <source>
        <strain evidence="4">Liverpool</strain>
    </source>
</reference>
<sequence length="766" mass="85033">MEEPAFEPSGVLGSRFVADAEAHEDVGPSLLLAPGQEVSEKAKAGEALRPGRIYNLHTLRERMIGLNLPEEANVKSRGRLPPTVVPLTHDVLAGQERALRGDADRLEAGRKDDWALHGRDSSSRSSHATGLSNLSTWGSEGRRMHASGRAGDPTWFLRRRWCPQDENSESETAICARTAWMHPSGDTALFPPHGNGPDWEELDAAERKVLGPKNRNYHLYARKDHGLLDPRTRLDTPEDGQSLKSDMGLESTTSTLVLNTRTHRLERRSRNTAPTEKTRGRVHWHDGGDEEEGGGLAKEAGDLGDVLADEKALKQVALLMEAFERSRPNAAGWVFLKDFRWTLHRDLRVQEIFGLERKSTDVLEKKGRRKEEIPAAEAAAQGPLRAVMSWLADTVFRNRDEPVTFTKKSQVKLNAMLDQLRRIESDLISNDRMIDEAKIPFDTFSKAFWPFVGKSLSPSMWRHGVGVYRTVATQKDTPYALTATQMMVRDSLLGVNIAADELRLPDFVELPRLGLMEKPDVSLAHEVGSNRLLQEKTGSLERLRFSEASSPFQQSFADVVRLEKGLAEYQVLKQQLDRVSREAFLSAPSESLARFLAVVRDRAGHVDTAEELAREAGIFRAPPVFMLPSKEHADLREHQRRMRERFGEETSASGLLGVSAIPTALVSDDEDEDEDSQGRKNGLAVGRASPVIPKNLPPLKAAPKVRIVAKSVSKRRAPADDSSESEAQVDYEEEDSQSGGGEASDEEEVQSVRDESDGVSSLSEDE</sequence>
<name>F0VC34_NEOCL</name>
<dbReference type="VEuPathDB" id="ToxoDB:NCLIV_042350"/>
<feature type="region of interest" description="Disordered" evidence="1">
    <location>
        <begin position="635"/>
        <end position="766"/>
    </location>
</feature>
<dbReference type="RefSeq" id="XP_003881201.1">
    <property type="nucleotide sequence ID" value="XM_003881152.1"/>
</dbReference>
<dbReference type="Proteomes" id="UP000007494">
    <property type="component" value="Chromosome IX"/>
</dbReference>
<keyword evidence="4" id="KW-1185">Reference proteome</keyword>
<protein>
    <submittedName>
        <fullName evidence="2">Uncharacterized protein</fullName>
    </submittedName>
</protein>
<dbReference type="AlphaFoldDB" id="F0VC34"/>
<dbReference type="EMBL" id="LN714484">
    <property type="protein sequence ID" value="CEL68479.1"/>
    <property type="molecule type" value="Genomic_DNA"/>
</dbReference>
<feature type="compositionally biased region" description="Low complexity" evidence="1">
    <location>
        <begin position="693"/>
        <end position="704"/>
    </location>
</feature>
<reference evidence="3" key="4">
    <citation type="journal article" date="2015" name="PLoS ONE">
        <title>Comprehensive Evaluation of Toxoplasma gondii VEG and Neospora caninum LIV Genomes with Tachyzoite Stage Transcriptome and Proteome Defines Novel Transcript Features.</title>
        <authorList>
            <person name="Ramaprasad A."/>
            <person name="Mourier T."/>
            <person name="Naeem R."/>
            <person name="Malas T.B."/>
            <person name="Moussa E."/>
            <person name="Panigrahi A."/>
            <person name="Vermont S.J."/>
            <person name="Otto T.D."/>
            <person name="Wastling J."/>
            <person name="Pain A."/>
        </authorList>
    </citation>
    <scope>NUCLEOTIDE SEQUENCE</scope>
    <source>
        <strain evidence="3">Liverpool</strain>
    </source>
</reference>
<reference evidence="2" key="1">
    <citation type="submission" date="2011-02" db="EMBL/GenBank/DDBJ databases">
        <authorList>
            <person name="Aslett M."/>
        </authorList>
    </citation>
    <scope>NUCLEOTIDE SEQUENCE</scope>
    <source>
        <strain evidence="2">Liverpool</strain>
    </source>
</reference>
<gene>
    <name evidence="3" type="ORF">BN1204_042350</name>
    <name evidence="2" type="ORF">NCLIV_042350</name>
</gene>
<evidence type="ECO:0000313" key="2">
    <source>
        <dbReference type="EMBL" id="CBZ51168.1"/>
    </source>
</evidence>
<evidence type="ECO:0000256" key="1">
    <source>
        <dbReference type="SAM" id="MobiDB-lite"/>
    </source>
</evidence>
<dbReference type="OrthoDB" id="329603at2759"/>
<feature type="region of interest" description="Disordered" evidence="1">
    <location>
        <begin position="115"/>
        <end position="149"/>
    </location>
</feature>
<feature type="compositionally biased region" description="Acidic residues" evidence="1">
    <location>
        <begin position="721"/>
        <end position="736"/>
    </location>
</feature>
<feature type="compositionally biased region" description="Basic and acidic residues" evidence="1">
    <location>
        <begin position="276"/>
        <end position="287"/>
    </location>
</feature>
<feature type="region of interest" description="Disordered" evidence="1">
    <location>
        <begin position="256"/>
        <end position="298"/>
    </location>
</feature>
<organism evidence="2 4">
    <name type="scientific">Neospora caninum (strain Liverpool)</name>
    <dbReference type="NCBI Taxonomy" id="572307"/>
    <lineage>
        <taxon>Eukaryota</taxon>
        <taxon>Sar</taxon>
        <taxon>Alveolata</taxon>
        <taxon>Apicomplexa</taxon>
        <taxon>Conoidasida</taxon>
        <taxon>Coccidia</taxon>
        <taxon>Eucoccidiorida</taxon>
        <taxon>Eimeriorina</taxon>
        <taxon>Sarcocystidae</taxon>
        <taxon>Neospora</taxon>
    </lineage>
</organism>
<proteinExistence type="predicted"/>
<evidence type="ECO:0000313" key="4">
    <source>
        <dbReference type="Proteomes" id="UP000007494"/>
    </source>
</evidence>
<dbReference type="GeneID" id="13440153"/>
<dbReference type="InParanoid" id="F0VC34"/>
<accession>F0VC34</accession>